<proteinExistence type="predicted"/>
<comment type="caution">
    <text evidence="2">The sequence shown here is derived from an EMBL/GenBank/DDBJ whole genome shotgun (WGS) entry which is preliminary data.</text>
</comment>
<dbReference type="Gene3D" id="3.10.490.10">
    <property type="entry name" value="Gamma-glutamyl cyclotransferase-like"/>
    <property type="match status" value="1"/>
</dbReference>
<sequence length="113" mass="12461">MLEALFVYGTLCPGHPNEHILANIGGTFEQGSVVGNLINEGWGAKMGFPALVLDETGQEINGYVFSSTNLKDHWHVLDEFEGDAYSRILTQIKLLNGEYVQANVYALNVKSFI</sequence>
<organism evidence="2 3">
    <name type="scientific">Pseudoalteromonas atlantica</name>
    <name type="common">Alteromonas atlantica</name>
    <dbReference type="NCBI Taxonomy" id="288"/>
    <lineage>
        <taxon>Bacteria</taxon>
        <taxon>Pseudomonadati</taxon>
        <taxon>Pseudomonadota</taxon>
        <taxon>Gammaproteobacteria</taxon>
        <taxon>Alteromonadales</taxon>
        <taxon>Pseudoalteromonadaceae</taxon>
        <taxon>Pseudoalteromonas</taxon>
    </lineage>
</organism>
<dbReference type="CDD" id="cd06661">
    <property type="entry name" value="GGCT_like"/>
    <property type="match status" value="1"/>
</dbReference>
<reference evidence="2 3" key="1">
    <citation type="submission" date="2019-07" db="EMBL/GenBank/DDBJ databases">
        <title>Whole genome shotgun sequence of Pseudoalteromonas atlantica NBRC 103033.</title>
        <authorList>
            <person name="Hosoyama A."/>
            <person name="Uohara A."/>
            <person name="Ohji S."/>
            <person name="Ichikawa N."/>
        </authorList>
    </citation>
    <scope>NUCLEOTIDE SEQUENCE [LARGE SCALE GENOMIC DNA]</scope>
    <source>
        <strain evidence="2 3">NBRC 103033</strain>
    </source>
</reference>
<name>A0ABQ0UG54_PSEAF</name>
<protein>
    <submittedName>
        <fullName evidence="2">Gamma-glutamylcyclotransferase</fullName>
    </submittedName>
</protein>
<accession>A0ABQ0UG54</accession>
<dbReference type="Pfam" id="PF06094">
    <property type="entry name" value="GGACT"/>
    <property type="match status" value="1"/>
</dbReference>
<dbReference type="RefSeq" id="WP_138579651.1">
    <property type="nucleotide sequence ID" value="NZ_BJUT01000034.1"/>
</dbReference>
<dbReference type="Proteomes" id="UP000321189">
    <property type="component" value="Unassembled WGS sequence"/>
</dbReference>
<dbReference type="SUPFAM" id="SSF110857">
    <property type="entry name" value="Gamma-glutamyl cyclotransferase-like"/>
    <property type="match status" value="1"/>
</dbReference>
<evidence type="ECO:0000313" key="3">
    <source>
        <dbReference type="Proteomes" id="UP000321189"/>
    </source>
</evidence>
<dbReference type="InterPro" id="IPR036568">
    <property type="entry name" value="GGCT-like_sf"/>
</dbReference>
<gene>
    <name evidence="2" type="ORF">PAT01_27410</name>
</gene>
<dbReference type="EMBL" id="BJUT01000034">
    <property type="protein sequence ID" value="GEK77437.1"/>
    <property type="molecule type" value="Genomic_DNA"/>
</dbReference>
<dbReference type="InterPro" id="IPR009288">
    <property type="entry name" value="AIG2-like_dom"/>
</dbReference>
<keyword evidence="3" id="KW-1185">Reference proteome</keyword>
<dbReference type="InterPro" id="IPR013024">
    <property type="entry name" value="GGCT-like"/>
</dbReference>
<feature type="domain" description="Gamma-glutamylcyclotransferase AIG2-like" evidence="1">
    <location>
        <begin position="5"/>
        <end position="108"/>
    </location>
</feature>
<evidence type="ECO:0000259" key="1">
    <source>
        <dbReference type="Pfam" id="PF06094"/>
    </source>
</evidence>
<evidence type="ECO:0000313" key="2">
    <source>
        <dbReference type="EMBL" id="GEK77437.1"/>
    </source>
</evidence>